<comment type="caution">
    <text evidence="2">The sequence shown here is derived from an EMBL/GenBank/DDBJ whole genome shotgun (WGS) entry which is preliminary data.</text>
</comment>
<keyword evidence="3" id="KW-1185">Reference proteome</keyword>
<feature type="transmembrane region" description="Helical" evidence="1">
    <location>
        <begin position="21"/>
        <end position="42"/>
    </location>
</feature>
<dbReference type="OrthoDB" id="2654949at2"/>
<dbReference type="RefSeq" id="WP_089525162.1">
    <property type="nucleotide sequence ID" value="NZ_NMUQ01000002.1"/>
</dbReference>
<sequence>MRKQRGSVRAANPSGWKQRTLIGVAAIGITMAVTAGAAYADVDLKGKILAWAGIETATAISGLETAISQETELQKKRLQEQLRADLLQQEAEFEQYAEQEKAVRIQEIRNYADELLRSRSFDNEQQKQDYASQLAGIVESARSTMSGLNVPAAPTVTEEVYNSGQP</sequence>
<keyword evidence="1" id="KW-0472">Membrane</keyword>
<protein>
    <submittedName>
        <fullName evidence="2">Uncharacterized protein</fullName>
    </submittedName>
</protein>
<dbReference type="Proteomes" id="UP000215145">
    <property type="component" value="Unassembled WGS sequence"/>
</dbReference>
<gene>
    <name evidence="2" type="ORF">CGZ75_15425</name>
</gene>
<reference evidence="2 3" key="1">
    <citation type="submission" date="2017-07" db="EMBL/GenBank/DDBJ databases">
        <title>Paenibacillus herberti R33 genome sequencing and assembly.</title>
        <authorList>
            <person name="Su W."/>
        </authorList>
    </citation>
    <scope>NUCLEOTIDE SEQUENCE [LARGE SCALE GENOMIC DNA]</scope>
    <source>
        <strain evidence="2 3">R33</strain>
    </source>
</reference>
<evidence type="ECO:0000256" key="1">
    <source>
        <dbReference type="SAM" id="Phobius"/>
    </source>
</evidence>
<keyword evidence="1" id="KW-1133">Transmembrane helix</keyword>
<accession>A0A229NWV3</accession>
<name>A0A229NWV3_9BACL</name>
<evidence type="ECO:0000313" key="2">
    <source>
        <dbReference type="EMBL" id="OXM14338.1"/>
    </source>
</evidence>
<evidence type="ECO:0000313" key="3">
    <source>
        <dbReference type="Proteomes" id="UP000215145"/>
    </source>
</evidence>
<keyword evidence="1" id="KW-0812">Transmembrane</keyword>
<proteinExistence type="predicted"/>
<dbReference type="EMBL" id="NMUQ01000002">
    <property type="protein sequence ID" value="OXM14338.1"/>
    <property type="molecule type" value="Genomic_DNA"/>
</dbReference>
<organism evidence="2 3">
    <name type="scientific">Paenibacillus herberti</name>
    <dbReference type="NCBI Taxonomy" id="1619309"/>
    <lineage>
        <taxon>Bacteria</taxon>
        <taxon>Bacillati</taxon>
        <taxon>Bacillota</taxon>
        <taxon>Bacilli</taxon>
        <taxon>Bacillales</taxon>
        <taxon>Paenibacillaceae</taxon>
        <taxon>Paenibacillus</taxon>
    </lineage>
</organism>
<dbReference type="AlphaFoldDB" id="A0A229NWV3"/>